<dbReference type="Proteomes" id="UP000694240">
    <property type="component" value="Chromosome 5"/>
</dbReference>
<reference evidence="1 2" key="1">
    <citation type="submission" date="2020-12" db="EMBL/GenBank/DDBJ databases">
        <title>Concerted genomic and epigenomic changes stabilize Arabidopsis allopolyploids.</title>
        <authorList>
            <person name="Chen Z."/>
        </authorList>
    </citation>
    <scope>NUCLEOTIDE SEQUENCE [LARGE SCALE GENOMIC DNA]</scope>
    <source>
        <strain evidence="1">Allo738</strain>
        <tissue evidence="1">Leaf</tissue>
    </source>
</reference>
<organism evidence="1 2">
    <name type="scientific">Arabidopsis thaliana x Arabidopsis arenosa</name>
    <dbReference type="NCBI Taxonomy" id="1240361"/>
    <lineage>
        <taxon>Eukaryota</taxon>
        <taxon>Viridiplantae</taxon>
        <taxon>Streptophyta</taxon>
        <taxon>Embryophyta</taxon>
        <taxon>Tracheophyta</taxon>
        <taxon>Spermatophyta</taxon>
        <taxon>Magnoliopsida</taxon>
        <taxon>eudicotyledons</taxon>
        <taxon>Gunneridae</taxon>
        <taxon>Pentapetalae</taxon>
        <taxon>rosids</taxon>
        <taxon>malvids</taxon>
        <taxon>Brassicales</taxon>
        <taxon>Brassicaceae</taxon>
        <taxon>Camelineae</taxon>
        <taxon>Arabidopsis</taxon>
    </lineage>
</organism>
<gene>
    <name evidence="1" type="ORF">ISN45_At05g009530</name>
</gene>
<accession>A0A8T2CYD9</accession>
<protein>
    <submittedName>
        <fullName evidence="1">Uncharacterized protein</fullName>
    </submittedName>
</protein>
<name>A0A8T2CYD9_9BRAS</name>
<keyword evidence="2" id="KW-1185">Reference proteome</keyword>
<evidence type="ECO:0000313" key="2">
    <source>
        <dbReference type="Proteomes" id="UP000694240"/>
    </source>
</evidence>
<sequence>MRSPSWVFQLLNALWDVWPLVRVLARVMWHYSH</sequence>
<dbReference type="AlphaFoldDB" id="A0A8T2CYD9"/>
<comment type="caution">
    <text evidence="1">The sequence shown here is derived from an EMBL/GenBank/DDBJ whole genome shotgun (WGS) entry which is preliminary data.</text>
</comment>
<proteinExistence type="predicted"/>
<dbReference type="EMBL" id="JAEFBK010000005">
    <property type="protein sequence ID" value="KAG7601824.1"/>
    <property type="molecule type" value="Genomic_DNA"/>
</dbReference>
<evidence type="ECO:0000313" key="1">
    <source>
        <dbReference type="EMBL" id="KAG7601824.1"/>
    </source>
</evidence>